<keyword evidence="14" id="KW-1185">Reference proteome</keyword>
<comment type="function">
    <text evidence="11">Allosteric enzyme that catalyzes the rate-limiting step in glycogen catabolism, the phosphorolytic cleavage of glycogen to produce glucose-1-phosphate, and plays a central role in maintaining cellular and organismal glucose homeostasis.</text>
</comment>
<keyword evidence="8 11" id="KW-0119">Carbohydrate metabolism</keyword>
<comment type="cofactor">
    <cofactor evidence="2 11">
        <name>pyridoxal 5'-phosphate</name>
        <dbReference type="ChEBI" id="CHEBI:597326"/>
    </cofactor>
</comment>
<comment type="function">
    <text evidence="9">Phosphorylase is an important allosteric enzyme in carbohydrate metabolism. Enzymes from different sources differ in their regulatory mechanisms and in their natural substrates. However, all known phosphorylases share catalytic and structural properties.</text>
</comment>
<feature type="compositionally biased region" description="Polar residues" evidence="12">
    <location>
        <begin position="29"/>
        <end position="39"/>
    </location>
</feature>
<dbReference type="InterPro" id="IPR000811">
    <property type="entry name" value="Glyco_trans_35"/>
</dbReference>
<dbReference type="PANTHER" id="PTHR11468:SF3">
    <property type="entry name" value="GLYCOGEN PHOSPHORYLASE, LIVER FORM"/>
    <property type="match status" value="1"/>
</dbReference>
<accession>A0A2L1GQP5</accession>
<dbReference type="Gene3D" id="3.40.50.2000">
    <property type="entry name" value="Glycogen Phosphorylase B"/>
    <property type="match status" value="2"/>
</dbReference>
<evidence type="ECO:0000313" key="14">
    <source>
        <dbReference type="Proteomes" id="UP000239867"/>
    </source>
</evidence>
<dbReference type="SUPFAM" id="SSF53756">
    <property type="entry name" value="UDP-Glycosyltransferase/glycogen phosphorylase"/>
    <property type="match status" value="1"/>
</dbReference>
<feature type="region of interest" description="Disordered" evidence="12">
    <location>
        <begin position="1"/>
        <end position="42"/>
    </location>
</feature>
<organism evidence="13 14">
    <name type="scientific">Desulfobulbus oralis</name>
    <dbReference type="NCBI Taxonomy" id="1986146"/>
    <lineage>
        <taxon>Bacteria</taxon>
        <taxon>Pseudomonadati</taxon>
        <taxon>Thermodesulfobacteriota</taxon>
        <taxon>Desulfobulbia</taxon>
        <taxon>Desulfobulbales</taxon>
        <taxon>Desulfobulbaceae</taxon>
        <taxon>Desulfobulbus</taxon>
    </lineage>
</organism>
<evidence type="ECO:0000256" key="2">
    <source>
        <dbReference type="ARBA" id="ARBA00001933"/>
    </source>
</evidence>
<dbReference type="Pfam" id="PF00343">
    <property type="entry name" value="Phosphorylase"/>
    <property type="match status" value="1"/>
</dbReference>
<evidence type="ECO:0000256" key="6">
    <source>
        <dbReference type="ARBA" id="ARBA00022679"/>
    </source>
</evidence>
<evidence type="ECO:0000256" key="1">
    <source>
        <dbReference type="ARBA" id="ARBA00001275"/>
    </source>
</evidence>
<keyword evidence="6 11" id="KW-0808">Transferase</keyword>
<dbReference type="AlphaFoldDB" id="A0A2L1GQP5"/>
<evidence type="ECO:0000256" key="11">
    <source>
        <dbReference type="RuleBase" id="RU000587"/>
    </source>
</evidence>
<dbReference type="InterPro" id="IPR011833">
    <property type="entry name" value="Glycg_phsphrylas"/>
</dbReference>
<reference evidence="13 14" key="1">
    <citation type="journal article" date="2018" name="MBio">
        <title>Insights into the evolution of host association through the isolation and characterization of a novel human periodontal pathobiont, Desulfobulbus oralis.</title>
        <authorList>
            <person name="Cross K.L."/>
            <person name="Chirania P."/>
            <person name="Xiong W."/>
            <person name="Beall C.J."/>
            <person name="Elkins J.G."/>
            <person name="Giannone R.J."/>
            <person name="Griffen A.L."/>
            <person name="Guss A.M."/>
            <person name="Hettich R.L."/>
            <person name="Joshi S.S."/>
            <person name="Mokrzan E.M."/>
            <person name="Martin R.K."/>
            <person name="Zhulin I.B."/>
            <person name="Leys E.J."/>
            <person name="Podar M."/>
        </authorList>
    </citation>
    <scope>NUCLEOTIDE SEQUENCE [LARGE SCALE GENOMIC DNA]</scope>
    <source>
        <strain evidence="13 14">ORNL</strain>
    </source>
</reference>
<feature type="modified residue" description="N6-(pyridoxal phosphate)lysine" evidence="10">
    <location>
        <position position="706"/>
    </location>
</feature>
<dbReference type="GO" id="GO:0005737">
    <property type="term" value="C:cytoplasm"/>
    <property type="evidence" value="ECO:0007669"/>
    <property type="project" value="TreeGrafter"/>
</dbReference>
<keyword evidence="5 11" id="KW-0328">Glycosyltransferase</keyword>
<dbReference type="CDD" id="cd04300">
    <property type="entry name" value="GT35_Glycogen_Phosphorylase"/>
    <property type="match status" value="1"/>
</dbReference>
<evidence type="ECO:0000256" key="12">
    <source>
        <dbReference type="SAM" id="MobiDB-lite"/>
    </source>
</evidence>
<feature type="compositionally biased region" description="Basic and acidic residues" evidence="12">
    <location>
        <begin position="1"/>
        <end position="12"/>
    </location>
</feature>
<dbReference type="FunFam" id="3.40.50.2000:FF:000005">
    <property type="entry name" value="Alpha-1,4 glucan phosphorylase"/>
    <property type="match status" value="1"/>
</dbReference>
<evidence type="ECO:0000256" key="8">
    <source>
        <dbReference type="ARBA" id="ARBA00023277"/>
    </source>
</evidence>
<dbReference type="KEGG" id="deo:CAY53_11405"/>
<comment type="catalytic activity">
    <reaction evidence="1 11">
        <text>[(1-&gt;4)-alpha-D-glucosyl](n) + phosphate = [(1-&gt;4)-alpha-D-glucosyl](n-1) + alpha-D-glucose 1-phosphate</text>
        <dbReference type="Rhea" id="RHEA:41732"/>
        <dbReference type="Rhea" id="RHEA-COMP:9584"/>
        <dbReference type="Rhea" id="RHEA-COMP:9586"/>
        <dbReference type="ChEBI" id="CHEBI:15444"/>
        <dbReference type="ChEBI" id="CHEBI:43474"/>
        <dbReference type="ChEBI" id="CHEBI:58601"/>
        <dbReference type="EC" id="2.4.1.1"/>
    </reaction>
</comment>
<evidence type="ECO:0000256" key="10">
    <source>
        <dbReference type="PIRSR" id="PIRSR000460-1"/>
    </source>
</evidence>
<dbReference type="GO" id="GO:0005980">
    <property type="term" value="P:glycogen catabolic process"/>
    <property type="evidence" value="ECO:0007669"/>
    <property type="project" value="TreeGrafter"/>
</dbReference>
<evidence type="ECO:0000256" key="7">
    <source>
        <dbReference type="ARBA" id="ARBA00022898"/>
    </source>
</evidence>
<dbReference type="EC" id="2.4.1.1" evidence="11"/>
<dbReference type="Proteomes" id="UP000239867">
    <property type="component" value="Chromosome"/>
</dbReference>
<dbReference type="PROSITE" id="PS00102">
    <property type="entry name" value="PHOSPHORYLASE"/>
    <property type="match status" value="1"/>
</dbReference>
<name>A0A2L1GQP5_9BACT</name>
<proteinExistence type="inferred from homology"/>
<sequence length="858" mass="97590">MQEQHMARESKAKTATKGGSRPESGGKSTGKTPAPSQQAPGGYDILFKGDNIELLRGTIRHHIMSFQGRDPDRAGNEDSYRALSYTLRDALMYKWIKGQKSLYAQARKRVYYLSMEFLVGRSLTNAVINLGMQEPLHQALKTLGTDLEELQSCEEDAALGNGGLGRLAACFLDSIATMGIPAYGYGILYDYGIFHQSIVDGCQVETPDSWLRTGSPWLYERSHFMYPVQFGGRVHSYIDQEGRYRSRWVDTNIVMAMACDMLVPGFRNDHVINMRLWRAKASRELDLESFNAGDYVSAVESKVQSETISKVLYPSDDIAEGQLLRLRQQYFFVAATLQDVMRRYRKTNVHFEDFPNQVAIQLNDTHPAIAIPELMRLLLDVEGQSWELAWDVCVKTFAYTNHTLMPEALETWSVDMFGSLLPRHLEIIYEINRRFLLEVAERYPGNLRRIQEMSLIEEGPVRKIRMANLAIIGSHSINGVAELHTKLLTEHLFRNFYEMYPERFNAKTNGITPRRWLLCCNQELARLIGEKIGMDWATDLDKLRALEAFADDPEFRQRWREIKRLNKEKLAAIIKKRCNGLEVDPDSLFDIQVKRIHQYKRQLLNVLHVIRLYQHFVAHPESTRPARTVIFAGKAAPSYQRAKLIVRLINSVAGVINRDPRVAGRLRVAFIPNYGVSLAERIIPAADLSEQISTAGTEASGTGNMKFALNGALTIGTLDGANVEIRQEVGAENIFIFGMTAQEVESEKRIKSRKPIQIYEQNPTVRAIVDAIAQGAFSDGDRELFRPLVDDLMSENDPYLLLLDLESYLTCQDMVGEIYGDQDAWTKKSILNVARMGKFSSDRTIRQYAEEIWGIRVE</sequence>
<comment type="similarity">
    <text evidence="3 11">Belongs to the glycogen phosphorylase family.</text>
</comment>
<keyword evidence="4" id="KW-0321">Glycogen metabolism</keyword>
<evidence type="ECO:0000256" key="5">
    <source>
        <dbReference type="ARBA" id="ARBA00022676"/>
    </source>
</evidence>
<dbReference type="FunFam" id="3.40.50.2000:FF:000002">
    <property type="entry name" value="Alpha-1,4 glucan phosphorylase"/>
    <property type="match status" value="1"/>
</dbReference>
<dbReference type="GO" id="GO:0008184">
    <property type="term" value="F:glycogen phosphorylase activity"/>
    <property type="evidence" value="ECO:0007669"/>
    <property type="project" value="InterPro"/>
</dbReference>
<protein>
    <recommendedName>
        <fullName evidence="11">Alpha-1,4 glucan phosphorylase</fullName>
        <ecNumber evidence="11">2.4.1.1</ecNumber>
    </recommendedName>
</protein>
<dbReference type="NCBIfam" id="TIGR02093">
    <property type="entry name" value="P_ylase"/>
    <property type="match status" value="1"/>
</dbReference>
<keyword evidence="7 10" id="KW-0663">Pyridoxal phosphate</keyword>
<evidence type="ECO:0000256" key="9">
    <source>
        <dbReference type="ARBA" id="ARBA00025174"/>
    </source>
</evidence>
<gene>
    <name evidence="13" type="ORF">CAY53_11405</name>
</gene>
<dbReference type="EMBL" id="CP021255">
    <property type="protein sequence ID" value="AVD72003.1"/>
    <property type="molecule type" value="Genomic_DNA"/>
</dbReference>
<evidence type="ECO:0000256" key="3">
    <source>
        <dbReference type="ARBA" id="ARBA00006047"/>
    </source>
</evidence>
<dbReference type="OrthoDB" id="7229284at2"/>
<dbReference type="PIRSF" id="PIRSF000460">
    <property type="entry name" value="Pprylas_GlgP"/>
    <property type="match status" value="1"/>
</dbReference>
<dbReference type="PANTHER" id="PTHR11468">
    <property type="entry name" value="GLYCOGEN PHOSPHORYLASE"/>
    <property type="match status" value="1"/>
</dbReference>
<evidence type="ECO:0000256" key="4">
    <source>
        <dbReference type="ARBA" id="ARBA00022600"/>
    </source>
</evidence>
<dbReference type="GO" id="GO:0030170">
    <property type="term" value="F:pyridoxal phosphate binding"/>
    <property type="evidence" value="ECO:0007669"/>
    <property type="project" value="InterPro"/>
</dbReference>
<evidence type="ECO:0000313" key="13">
    <source>
        <dbReference type="EMBL" id="AVD72003.1"/>
    </source>
</evidence>
<dbReference type="InterPro" id="IPR035090">
    <property type="entry name" value="Pyridoxal_P_attach_site"/>
</dbReference>